<comment type="caution">
    <text evidence="1">The sequence shown here is derived from an EMBL/GenBank/DDBJ whole genome shotgun (WGS) entry which is preliminary data.</text>
</comment>
<dbReference type="EMBL" id="LHXW01000031">
    <property type="protein sequence ID" value="KXA99656.1"/>
    <property type="molecule type" value="Genomic_DNA"/>
</dbReference>
<name>A0A133UZN5_9EURY</name>
<proteinExistence type="predicted"/>
<accession>A0A133UZN5</accession>
<evidence type="ECO:0000313" key="1">
    <source>
        <dbReference type="EMBL" id="KXA99656.1"/>
    </source>
</evidence>
<gene>
    <name evidence="1" type="ORF">AKJ42_02765</name>
</gene>
<protein>
    <submittedName>
        <fullName evidence="1">Uncharacterized protein</fullName>
    </submittedName>
</protein>
<sequence>MVNPAKVFRITEDADLGFIAQKLKDFREEETYETEDEETKELVTEVLDLELEEDKLTGVFSRDFVRSRYYRRGLVETLVTEEAPFWVREFRGQNFLVVLAPSVARGVKKLLTNHVANKLSEVIFLKSGLIVEAKIAHETLKELHESNPRATKLIWFDNIDFPDVGKLCLSGSALADTKLYHEYLDHGKIWYAVFEAEKYGFVVGVTRNCVITLFSKATVDEFSDYILKEIIPLVEQE</sequence>
<dbReference type="Proteomes" id="UP000070520">
    <property type="component" value="Unassembled WGS sequence"/>
</dbReference>
<reference evidence="1 2" key="1">
    <citation type="journal article" date="2016" name="Sci. Rep.">
        <title>Metabolic traits of an uncultured archaeal lineage -MSBL1- from brine pools of the Red Sea.</title>
        <authorList>
            <person name="Mwirichia R."/>
            <person name="Alam I."/>
            <person name="Rashid M."/>
            <person name="Vinu M."/>
            <person name="Ba-Alawi W."/>
            <person name="Anthony Kamau A."/>
            <person name="Kamanda Ngugi D."/>
            <person name="Goker M."/>
            <person name="Klenk H.P."/>
            <person name="Bajic V."/>
            <person name="Stingl U."/>
        </authorList>
    </citation>
    <scope>NUCLEOTIDE SEQUENCE [LARGE SCALE GENOMIC DNA]</scope>
    <source>
        <strain evidence="1">SCGC-AAA261C02</strain>
    </source>
</reference>
<organism evidence="1 2">
    <name type="scientific">candidate division MSBL1 archaeon SCGC-AAA261C02</name>
    <dbReference type="NCBI Taxonomy" id="1698272"/>
    <lineage>
        <taxon>Archaea</taxon>
        <taxon>Methanobacteriati</taxon>
        <taxon>Methanobacteriota</taxon>
        <taxon>candidate division MSBL1</taxon>
    </lineage>
</organism>
<keyword evidence="2" id="KW-1185">Reference proteome</keyword>
<evidence type="ECO:0000313" key="2">
    <source>
        <dbReference type="Proteomes" id="UP000070520"/>
    </source>
</evidence>
<dbReference type="AlphaFoldDB" id="A0A133UZN5"/>